<dbReference type="STRING" id="29364.SAMN04487772_101226"/>
<dbReference type="AlphaFoldDB" id="A0A1H9Y9B2"/>
<evidence type="ECO:0000313" key="3">
    <source>
        <dbReference type="Proteomes" id="UP000199800"/>
    </source>
</evidence>
<evidence type="ECO:0000256" key="1">
    <source>
        <dbReference type="SAM" id="Phobius"/>
    </source>
</evidence>
<accession>A0A1H9Y9B2</accession>
<dbReference type="Proteomes" id="UP000199800">
    <property type="component" value="Unassembled WGS sequence"/>
</dbReference>
<proteinExistence type="predicted"/>
<keyword evidence="1" id="KW-0812">Transmembrane</keyword>
<gene>
    <name evidence="2" type="ORF">SAMN04487772_101226</name>
</gene>
<organism evidence="2 3">
    <name type="scientific">[Clostridium] polysaccharolyticum</name>
    <dbReference type="NCBI Taxonomy" id="29364"/>
    <lineage>
        <taxon>Bacteria</taxon>
        <taxon>Bacillati</taxon>
        <taxon>Bacillota</taxon>
        <taxon>Clostridia</taxon>
        <taxon>Lachnospirales</taxon>
        <taxon>Lachnospiraceae</taxon>
    </lineage>
</organism>
<reference evidence="2 3" key="1">
    <citation type="submission" date="2016-10" db="EMBL/GenBank/DDBJ databases">
        <authorList>
            <person name="de Groot N.N."/>
        </authorList>
    </citation>
    <scope>NUCLEOTIDE SEQUENCE [LARGE SCALE GENOMIC DNA]</scope>
    <source>
        <strain evidence="2 3">DSM 1801</strain>
    </source>
</reference>
<feature type="transmembrane region" description="Helical" evidence="1">
    <location>
        <begin position="126"/>
        <end position="146"/>
    </location>
</feature>
<keyword evidence="1" id="KW-0472">Membrane</keyword>
<evidence type="ECO:0000313" key="2">
    <source>
        <dbReference type="EMBL" id="SES65417.1"/>
    </source>
</evidence>
<protein>
    <submittedName>
        <fullName evidence="2">Uncharacterized protein</fullName>
    </submittedName>
</protein>
<feature type="transmembrane region" description="Helical" evidence="1">
    <location>
        <begin position="6"/>
        <end position="24"/>
    </location>
</feature>
<keyword evidence="1" id="KW-1133">Transmembrane helix</keyword>
<sequence length="164" mass="19228">MHESDYIFLIASVLIFIDGVRFVLKIAGKTVNENVFLGIMLSVNPIITFVLFLLSQYTNFSPGNWFVFDESKSIETFVIIFEIKILYQRMDDLFYEELITRLLEPCIILVFIPIFIYKSICRLNAGIYAAFAGINIVYIILICYYMNKKRQDDIRNVKNEKMDM</sequence>
<keyword evidence="3" id="KW-1185">Reference proteome</keyword>
<feature type="transmembrane region" description="Helical" evidence="1">
    <location>
        <begin position="102"/>
        <end position="120"/>
    </location>
</feature>
<feature type="transmembrane region" description="Helical" evidence="1">
    <location>
        <begin position="36"/>
        <end position="54"/>
    </location>
</feature>
<dbReference type="EMBL" id="FOHN01000001">
    <property type="protein sequence ID" value="SES65417.1"/>
    <property type="molecule type" value="Genomic_DNA"/>
</dbReference>
<name>A0A1H9Y9B2_9FIRM</name>
<dbReference type="RefSeq" id="WP_092475199.1">
    <property type="nucleotide sequence ID" value="NZ_FOHN01000001.1"/>
</dbReference>